<proteinExistence type="predicted"/>
<dbReference type="EMBL" id="JBIMZQ010000014">
    <property type="protein sequence ID" value="KAL3667337.1"/>
    <property type="molecule type" value="Genomic_DNA"/>
</dbReference>
<name>A0ABD3FKA5_9STRA</name>
<dbReference type="Proteomes" id="UP001632037">
    <property type="component" value="Unassembled WGS sequence"/>
</dbReference>
<accession>A0ABD3FKA5</accession>
<gene>
    <name evidence="1" type="ORF">V7S43_007564</name>
</gene>
<evidence type="ECO:0000313" key="1">
    <source>
        <dbReference type="EMBL" id="KAL3667337.1"/>
    </source>
</evidence>
<reference evidence="1 2" key="1">
    <citation type="submission" date="2024-09" db="EMBL/GenBank/DDBJ databases">
        <title>Genome sequencing and assembly of Phytophthora oleae, isolate VK10A, causative agent of rot of olive drupes.</title>
        <authorList>
            <person name="Conti Taguali S."/>
            <person name="Riolo M."/>
            <person name="La Spada F."/>
            <person name="Cacciola S.O."/>
            <person name="Dionisio G."/>
        </authorList>
    </citation>
    <scope>NUCLEOTIDE SEQUENCE [LARGE SCALE GENOMIC DNA]</scope>
    <source>
        <strain evidence="1 2">VK10A</strain>
    </source>
</reference>
<keyword evidence="2" id="KW-1185">Reference proteome</keyword>
<sequence>MHPFCGRPTGNEGFAQPIICPTCDQSAPPALPKTPTIDVAAQEESDTSVELEVSEPALPLTRNTSRHTQNVSSIAHRRKVVRWMKKHEATKGSDGMFAQAVSTFPSIFNSSTRAANSAKALDWWAKRERILGAERGAVTVSARRRCGRRRVCTKVIGRRGRPRSA</sequence>
<organism evidence="1 2">
    <name type="scientific">Phytophthora oleae</name>
    <dbReference type="NCBI Taxonomy" id="2107226"/>
    <lineage>
        <taxon>Eukaryota</taxon>
        <taxon>Sar</taxon>
        <taxon>Stramenopiles</taxon>
        <taxon>Oomycota</taxon>
        <taxon>Peronosporomycetes</taxon>
        <taxon>Peronosporales</taxon>
        <taxon>Peronosporaceae</taxon>
        <taxon>Phytophthora</taxon>
    </lineage>
</organism>
<comment type="caution">
    <text evidence="1">The sequence shown here is derived from an EMBL/GenBank/DDBJ whole genome shotgun (WGS) entry which is preliminary data.</text>
</comment>
<evidence type="ECO:0000313" key="2">
    <source>
        <dbReference type="Proteomes" id="UP001632037"/>
    </source>
</evidence>
<dbReference type="AlphaFoldDB" id="A0ABD3FKA5"/>
<protein>
    <submittedName>
        <fullName evidence="1">Uncharacterized protein</fullName>
    </submittedName>
</protein>